<organism evidence="2">
    <name type="scientific">Myoviridae sp. cted82</name>
    <dbReference type="NCBI Taxonomy" id="2827696"/>
    <lineage>
        <taxon>Viruses</taxon>
        <taxon>Duplodnaviria</taxon>
        <taxon>Heunggongvirae</taxon>
        <taxon>Uroviricota</taxon>
        <taxon>Caudoviricetes</taxon>
    </lineage>
</organism>
<reference evidence="2" key="1">
    <citation type="journal article" date="2021" name="Proc. Natl. Acad. Sci. U.S.A.">
        <title>A Catalog of Tens of Thousands of Viruses from Human Metagenomes Reveals Hidden Associations with Chronic Diseases.</title>
        <authorList>
            <person name="Tisza M.J."/>
            <person name="Buck C.B."/>
        </authorList>
    </citation>
    <scope>NUCLEOTIDE SEQUENCE</scope>
    <source>
        <strain evidence="2">Cted82</strain>
    </source>
</reference>
<dbReference type="PROSITE" id="PS50943">
    <property type="entry name" value="HTH_CROC1"/>
    <property type="match status" value="1"/>
</dbReference>
<name>A0A8S5TNR0_9CAUD</name>
<dbReference type="Gene3D" id="1.10.260.40">
    <property type="entry name" value="lambda repressor-like DNA-binding domains"/>
    <property type="match status" value="1"/>
</dbReference>
<evidence type="ECO:0000259" key="1">
    <source>
        <dbReference type="PROSITE" id="PS50943"/>
    </source>
</evidence>
<dbReference type="Pfam" id="PF01381">
    <property type="entry name" value="HTH_3"/>
    <property type="match status" value="1"/>
</dbReference>
<dbReference type="EMBL" id="BK032867">
    <property type="protein sequence ID" value="DAF64769.1"/>
    <property type="molecule type" value="Genomic_DNA"/>
</dbReference>
<feature type="domain" description="HTH cro/C1-type" evidence="1">
    <location>
        <begin position="7"/>
        <end position="61"/>
    </location>
</feature>
<proteinExistence type="predicted"/>
<evidence type="ECO:0000313" key="2">
    <source>
        <dbReference type="EMBL" id="DAF64769.1"/>
    </source>
</evidence>
<dbReference type="InterPro" id="IPR010982">
    <property type="entry name" value="Lambda_DNA-bd_dom_sf"/>
</dbReference>
<dbReference type="GO" id="GO:0003677">
    <property type="term" value="F:DNA binding"/>
    <property type="evidence" value="ECO:0007669"/>
    <property type="project" value="InterPro"/>
</dbReference>
<dbReference type="InterPro" id="IPR001387">
    <property type="entry name" value="Cro/C1-type_HTH"/>
</dbReference>
<dbReference type="CDD" id="cd00093">
    <property type="entry name" value="HTH_XRE"/>
    <property type="match status" value="1"/>
</dbReference>
<dbReference type="SMART" id="SM00530">
    <property type="entry name" value="HTH_XRE"/>
    <property type="match status" value="1"/>
</dbReference>
<dbReference type="SUPFAM" id="SSF47413">
    <property type="entry name" value="lambda repressor-like DNA-binding domains"/>
    <property type="match status" value="1"/>
</dbReference>
<accession>A0A8S5TNR0</accession>
<sequence>MKEFNKLIGYRNRCGLSQKAMGEFIGITAQAYGRKENNETQFTRDEMKTLHTVLETELNEPISFTELFNI</sequence>
<protein>
    <submittedName>
        <fullName evidence="2">Helix-turn-helix domain protein</fullName>
    </submittedName>
</protein>